<evidence type="ECO:0000256" key="1">
    <source>
        <dbReference type="SAM" id="Phobius"/>
    </source>
</evidence>
<dbReference type="EMBL" id="JAVDUG010000004">
    <property type="protein sequence ID" value="MDR6779476.1"/>
    <property type="molecule type" value="Genomic_DNA"/>
</dbReference>
<protein>
    <submittedName>
        <fullName evidence="2">Membrane protein</fullName>
    </submittedName>
</protein>
<comment type="caution">
    <text evidence="2">The sequence shown here is derived from an EMBL/GenBank/DDBJ whole genome shotgun (WGS) entry which is preliminary data.</text>
</comment>
<gene>
    <name evidence="2" type="ORF">J2W98_003756</name>
</gene>
<keyword evidence="1" id="KW-0812">Transmembrane</keyword>
<sequence>MDIKKLFVIMTCLLISLTVANILFAIIILVKGEFPTILFTGTFTVLLAWVFLLKVKETNVILKEIYNNIKSNYFSK</sequence>
<organism evidence="2 3">
    <name type="scientific">Paenibacillus peoriae</name>
    <dbReference type="NCBI Taxonomy" id="59893"/>
    <lineage>
        <taxon>Bacteria</taxon>
        <taxon>Bacillati</taxon>
        <taxon>Bacillota</taxon>
        <taxon>Bacilli</taxon>
        <taxon>Bacillales</taxon>
        <taxon>Paenibacillaceae</taxon>
        <taxon>Paenibacillus</taxon>
    </lineage>
</organism>
<proteinExistence type="predicted"/>
<keyword evidence="3" id="KW-1185">Reference proteome</keyword>
<name>A0ABU1QIK8_9BACL</name>
<reference evidence="2 3" key="1">
    <citation type="submission" date="2023-07" db="EMBL/GenBank/DDBJ databases">
        <title>Sorghum-associated microbial communities from plants grown in Nebraska, USA.</title>
        <authorList>
            <person name="Schachtman D."/>
        </authorList>
    </citation>
    <scope>NUCLEOTIDE SEQUENCE [LARGE SCALE GENOMIC DNA]</scope>
    <source>
        <strain evidence="2 3">BE143</strain>
    </source>
</reference>
<dbReference type="Proteomes" id="UP001266807">
    <property type="component" value="Unassembled WGS sequence"/>
</dbReference>
<accession>A0ABU1QIK8</accession>
<evidence type="ECO:0000313" key="3">
    <source>
        <dbReference type="Proteomes" id="UP001266807"/>
    </source>
</evidence>
<feature type="transmembrane region" description="Helical" evidence="1">
    <location>
        <begin position="7"/>
        <end position="30"/>
    </location>
</feature>
<evidence type="ECO:0000313" key="2">
    <source>
        <dbReference type="EMBL" id="MDR6779476.1"/>
    </source>
</evidence>
<keyword evidence="1" id="KW-0472">Membrane</keyword>
<keyword evidence="1" id="KW-1133">Transmembrane helix</keyword>
<feature type="transmembrane region" description="Helical" evidence="1">
    <location>
        <begin position="36"/>
        <end position="53"/>
    </location>
</feature>